<accession>A0A644YFH5</accession>
<feature type="transmembrane region" description="Helical" evidence="1">
    <location>
        <begin position="230"/>
        <end position="252"/>
    </location>
</feature>
<gene>
    <name evidence="2" type="ORF">SDC9_73223</name>
</gene>
<protein>
    <submittedName>
        <fullName evidence="2">Uncharacterized protein</fullName>
    </submittedName>
</protein>
<evidence type="ECO:0000313" key="2">
    <source>
        <dbReference type="EMBL" id="MPM26718.1"/>
    </source>
</evidence>
<evidence type="ECO:0000256" key="1">
    <source>
        <dbReference type="SAM" id="Phobius"/>
    </source>
</evidence>
<sequence length="253" mass="27682">MYNGTDTANTRIAGIDAAHPLLRGVFVTPPQQIQFPSVFTSYRIPPGNGRSLMNLLNGNSFLTEYSKGNGHVYLLAVPLQPSFSTFSANALIVPVIMQMAFSGRVMPGVSYPLDYGFGIDLPAGTNVGEKPPVLKSFDGSSEFVPGFSNGNPPKIFLNSRISSPGAYKVMQENSTLLSFGLNYPRTESNTDCYNTEELLNMVRQNSRISVLESGDTPAAIVADMQEGTKLWKIFIIIALIFFATELILLRIWI</sequence>
<keyword evidence="1" id="KW-1133">Transmembrane helix</keyword>
<dbReference type="AlphaFoldDB" id="A0A644YFH5"/>
<proteinExistence type="predicted"/>
<keyword evidence="1" id="KW-0812">Transmembrane</keyword>
<name>A0A644YFH5_9ZZZZ</name>
<comment type="caution">
    <text evidence="2">The sequence shown here is derived from an EMBL/GenBank/DDBJ whole genome shotgun (WGS) entry which is preliminary data.</text>
</comment>
<organism evidence="2">
    <name type="scientific">bioreactor metagenome</name>
    <dbReference type="NCBI Taxonomy" id="1076179"/>
    <lineage>
        <taxon>unclassified sequences</taxon>
        <taxon>metagenomes</taxon>
        <taxon>ecological metagenomes</taxon>
    </lineage>
</organism>
<keyword evidence="1" id="KW-0472">Membrane</keyword>
<reference evidence="2" key="1">
    <citation type="submission" date="2019-08" db="EMBL/GenBank/DDBJ databases">
        <authorList>
            <person name="Kucharzyk K."/>
            <person name="Murdoch R.W."/>
            <person name="Higgins S."/>
            <person name="Loffler F."/>
        </authorList>
    </citation>
    <scope>NUCLEOTIDE SEQUENCE</scope>
</reference>
<dbReference type="EMBL" id="VSSQ01004807">
    <property type="protein sequence ID" value="MPM26718.1"/>
    <property type="molecule type" value="Genomic_DNA"/>
</dbReference>